<dbReference type="AlphaFoldDB" id="C1LEG2"/>
<reference evidence="1" key="2">
    <citation type="submission" date="2009-03" db="EMBL/GenBank/DDBJ databases">
        <authorList>
            <person name="Gang L."/>
        </authorList>
    </citation>
    <scope>NUCLEOTIDE SEQUENCE</scope>
    <source>
        <strain evidence="1">Anhui</strain>
    </source>
</reference>
<organism evidence="1">
    <name type="scientific">Schistosoma japonicum</name>
    <name type="common">Blood fluke</name>
    <dbReference type="NCBI Taxonomy" id="6182"/>
    <lineage>
        <taxon>Eukaryota</taxon>
        <taxon>Metazoa</taxon>
        <taxon>Spiralia</taxon>
        <taxon>Lophotrochozoa</taxon>
        <taxon>Platyhelminthes</taxon>
        <taxon>Trematoda</taxon>
        <taxon>Digenea</taxon>
        <taxon>Strigeidida</taxon>
        <taxon>Schistosomatoidea</taxon>
        <taxon>Schistosomatidae</taxon>
        <taxon>Schistosoma</taxon>
    </lineage>
</organism>
<dbReference type="InterPro" id="IPR035969">
    <property type="entry name" value="Rab-GAP_TBC_sf"/>
</dbReference>
<proteinExistence type="evidence at transcript level"/>
<dbReference type="SUPFAM" id="SSF47923">
    <property type="entry name" value="Ypt/Rab-GAP domain of gyp1p"/>
    <property type="match status" value="1"/>
</dbReference>
<accession>C1LEG2</accession>
<reference evidence="1" key="1">
    <citation type="journal article" date="2009" name="Nature">
        <title>The Schistosoma japonicum genome reveals features of host-parasite interplay.</title>
        <authorList>
            <person name="Liu F."/>
            <person name="Zhou Y."/>
            <person name="Wang Z.Q."/>
            <person name="Lu G."/>
            <person name="Zheng H."/>
            <person name="Brindley P.J."/>
            <person name="McManus D.P."/>
            <person name="Blair D."/>
            <person name="Zhang Q.H."/>
            <person name="Zhong Y."/>
            <person name="Wang S."/>
            <person name="Han Z.G."/>
            <person name="Chen Z."/>
        </authorList>
    </citation>
    <scope>NUCLEOTIDE SEQUENCE</scope>
    <source>
        <strain evidence="1">Anhui</strain>
    </source>
</reference>
<protein>
    <submittedName>
        <fullName evidence="1">TBC1 domain family member 17</fullName>
    </submittedName>
</protein>
<dbReference type="EMBL" id="FN317359">
    <property type="protein sequence ID" value="CAX73090.1"/>
    <property type="molecule type" value="mRNA"/>
</dbReference>
<sequence length="292" mass="33316">MNLEGSSREVVYVKAKLSAVNGADQYKKFAIDPNITDYKVLLGLLRKCFDIDSDLSVCYLAVDEFGEQFYLPLQSDWDLDASIVTSSNSTIRLKVSLKPRVFDLQDWDIIIPSGAHPIPRRRKSQNDLSPNDSKSLSLFSQITQRFEKTVANVCKAIGIGMDGDSRLHPIHPPISDAQMRLYMDDNGRIIYLNQFYLDAYLNGLDHSLRKVGWRILLSVCPADTTGQERFHLLDIKAQQYATLKENWKKLYTMGLMSEHQLSILAAISIDVVRTDWSKFVSYCFVEFPELFT</sequence>
<name>C1LEG2_SCHJA</name>
<evidence type="ECO:0000313" key="1">
    <source>
        <dbReference type="EMBL" id="CAX73090.1"/>
    </source>
</evidence>